<organism evidence="1 2">
    <name type="scientific">Phytophthora pseudosyringae</name>
    <dbReference type="NCBI Taxonomy" id="221518"/>
    <lineage>
        <taxon>Eukaryota</taxon>
        <taxon>Sar</taxon>
        <taxon>Stramenopiles</taxon>
        <taxon>Oomycota</taxon>
        <taxon>Peronosporomycetes</taxon>
        <taxon>Peronosporales</taxon>
        <taxon>Peronosporaceae</taxon>
        <taxon>Phytophthora</taxon>
    </lineage>
</organism>
<dbReference type="EMBL" id="JAGDFM010000329">
    <property type="protein sequence ID" value="KAG7379784.1"/>
    <property type="molecule type" value="Genomic_DNA"/>
</dbReference>
<evidence type="ECO:0000313" key="1">
    <source>
        <dbReference type="EMBL" id="KAG7379784.1"/>
    </source>
</evidence>
<keyword evidence="2" id="KW-1185">Reference proteome</keyword>
<dbReference type="OrthoDB" id="123891at2759"/>
<sequence length="127" mass="13775">MPTSYFYLRPGAFSVVDFTYGKVEGVSTRGGKVNVKLVQSGRWTEEDAQSVDLTEDELAPREVTQEEALDGAGTCVGSVICTARLRPGGARVWDYGLVVGYKWCADQSHGQLDVNFSGADMSVVYTP</sequence>
<reference evidence="1" key="1">
    <citation type="submission" date="2021-02" db="EMBL/GenBank/DDBJ databases">
        <authorList>
            <person name="Palmer J.M."/>
        </authorList>
    </citation>
    <scope>NUCLEOTIDE SEQUENCE</scope>
    <source>
        <strain evidence="1">SCRP734</strain>
    </source>
</reference>
<dbReference type="Proteomes" id="UP000694044">
    <property type="component" value="Unassembled WGS sequence"/>
</dbReference>
<comment type="caution">
    <text evidence="1">The sequence shown here is derived from an EMBL/GenBank/DDBJ whole genome shotgun (WGS) entry which is preliminary data.</text>
</comment>
<gene>
    <name evidence="1" type="ORF">PHYPSEUDO_008126</name>
</gene>
<name>A0A8T1VK36_9STRA</name>
<proteinExistence type="predicted"/>
<evidence type="ECO:0000313" key="2">
    <source>
        <dbReference type="Proteomes" id="UP000694044"/>
    </source>
</evidence>
<dbReference type="AlphaFoldDB" id="A0A8T1VK36"/>
<protein>
    <submittedName>
        <fullName evidence="1">Uncharacterized protein</fullName>
    </submittedName>
</protein>
<accession>A0A8T1VK36</accession>